<dbReference type="GO" id="GO:0004222">
    <property type="term" value="F:metalloendopeptidase activity"/>
    <property type="evidence" value="ECO:0007669"/>
    <property type="project" value="InterPro"/>
</dbReference>
<dbReference type="InterPro" id="IPR001431">
    <property type="entry name" value="Pept_M16_Zn_BS"/>
</dbReference>
<dbReference type="Pfam" id="PF05193">
    <property type="entry name" value="Peptidase_M16_C"/>
    <property type="match status" value="2"/>
</dbReference>
<dbReference type="InterPro" id="IPR007863">
    <property type="entry name" value="Peptidase_M16_C"/>
</dbReference>
<sequence>MTLLLGAAGTAVAGTPATPPQKGEPSDIVPVIPDPLSGKEEQVTRLANGLSVLILKDTRFPLVSTRLYVHAGSAYENPDQAGISHVLEHMVFKGTDSRPKSAISQDVESAGGYLNAATSYDYTVYITDMPARHWKLGMDVVRDMAFHATLDAQELESEKNVVVSELQRGEDDPGSRMFKTLLAKALRGTPYERPVIGYEKTIRGLTVQNLRDYIAKYYQPQNMLLVVVGNIEPAEVLTEAERQFAPYKNTSPLREVLPYEADRLPLPGSGPMLTVQPGPWNKVYLAAALPVPGSQSYQSTTLDVLAYLLGGDRTSRLYRTYKYERQLVDSISVSNVSFERIGAFVVTAELDADKVQPFWSALVEDFAALKADAFSPHELERAKLNIEDDLYRSKETLAGLASKLGYFQFFQGGEQGERNAIEALRNVDAAMLGQSLETWVRPERLTTVVLPPKDAKLPDMQAILDKEWKAGAKAGAAKTTEAGKTEIVDLGKGRTLVLIPDKTLPYVSANLTYSGGDALLKPSEQGLSSLAANVLTKSTAKRGATEVQAFLSDRAAGLAASSGRKTFGISFTTPARFNKELFGLLGEVVESPAFSADETARGIKDQIAAIKSREDQPLGLAFRKLPPFLFPDSVYGYLQLGTIDAVEKYDAAMLRGFWDRQKARPWVLAVAGDFDREDVLTFAKGLPAPDESKVDVPVPAWGTGHELDIPMPGRNQAHLMLIFKTAPDTSPDTPALDLLETSLSGMGGPLFRDLRDKQGLGYTVTAFNRQNADHGYMVFYIGTEPGKVAQAEEGFRRIIGDLHENLLPQEDVNRGKNQLEGDYYRAMQSLGSRSGEAAALTMEGRPLSFTRDQIERSKEVSPEQLREIVRKYLNFADVYTIKVLP</sequence>
<dbReference type="SUPFAM" id="SSF63411">
    <property type="entry name" value="LuxS/MPP-like metallohydrolase"/>
    <property type="match status" value="4"/>
</dbReference>
<dbReference type="PANTHER" id="PTHR11851:SF49">
    <property type="entry name" value="MITOCHONDRIAL-PROCESSING PEPTIDASE SUBUNIT ALPHA"/>
    <property type="match status" value="1"/>
</dbReference>
<comment type="cofactor">
    <cofactor evidence="1">
        <name>Zn(2+)</name>
        <dbReference type="ChEBI" id="CHEBI:29105"/>
    </cofactor>
</comment>
<dbReference type="PROSITE" id="PS00143">
    <property type="entry name" value="INSULINASE"/>
    <property type="match status" value="1"/>
</dbReference>
<evidence type="ECO:0000256" key="3">
    <source>
        <dbReference type="RuleBase" id="RU004447"/>
    </source>
</evidence>
<evidence type="ECO:0000259" key="4">
    <source>
        <dbReference type="Pfam" id="PF00675"/>
    </source>
</evidence>
<dbReference type="Pfam" id="PF00675">
    <property type="entry name" value="Peptidase_M16"/>
    <property type="match status" value="1"/>
</dbReference>
<feature type="domain" description="Peptidase M16 C-terminal" evidence="5">
    <location>
        <begin position="667"/>
        <end position="819"/>
    </location>
</feature>
<dbReference type="GO" id="GO:0046872">
    <property type="term" value="F:metal ion binding"/>
    <property type="evidence" value="ECO:0007669"/>
    <property type="project" value="InterPro"/>
</dbReference>
<evidence type="ECO:0000313" key="6">
    <source>
        <dbReference type="EMBL" id="HIW78160.1"/>
    </source>
</evidence>
<comment type="similarity">
    <text evidence="2 3">Belongs to the peptidase M16 family.</text>
</comment>
<protein>
    <submittedName>
        <fullName evidence="6">Insulinase family protein</fullName>
    </submittedName>
</protein>
<dbReference type="AlphaFoldDB" id="A0A9D1QZJ0"/>
<dbReference type="EMBL" id="DXGI01000117">
    <property type="protein sequence ID" value="HIW78160.1"/>
    <property type="molecule type" value="Genomic_DNA"/>
</dbReference>
<evidence type="ECO:0000313" key="7">
    <source>
        <dbReference type="Proteomes" id="UP000824264"/>
    </source>
</evidence>
<dbReference type="InterPro" id="IPR050361">
    <property type="entry name" value="MPP/UQCRC_Complex"/>
</dbReference>
<accession>A0A9D1QZJ0</accession>
<feature type="domain" description="Peptidase M16 C-terminal" evidence="5">
    <location>
        <begin position="205"/>
        <end position="384"/>
    </location>
</feature>
<dbReference type="Proteomes" id="UP000824264">
    <property type="component" value="Unassembled WGS sequence"/>
</dbReference>
<dbReference type="InterPro" id="IPR011249">
    <property type="entry name" value="Metalloenz_LuxS/M16"/>
</dbReference>
<comment type="caution">
    <text evidence="6">The sequence shown here is derived from an EMBL/GenBank/DDBJ whole genome shotgun (WGS) entry which is preliminary data.</text>
</comment>
<dbReference type="Gene3D" id="3.30.830.10">
    <property type="entry name" value="Metalloenzyme, LuxS/M16 peptidase-like"/>
    <property type="match status" value="4"/>
</dbReference>
<proteinExistence type="inferred from homology"/>
<dbReference type="PANTHER" id="PTHR11851">
    <property type="entry name" value="METALLOPROTEASE"/>
    <property type="match status" value="1"/>
</dbReference>
<dbReference type="GO" id="GO:0006508">
    <property type="term" value="P:proteolysis"/>
    <property type="evidence" value="ECO:0007669"/>
    <property type="project" value="InterPro"/>
</dbReference>
<dbReference type="InterPro" id="IPR011765">
    <property type="entry name" value="Pept_M16_N"/>
</dbReference>
<name>A0A9D1QZJ0_9BACT</name>
<reference evidence="6" key="1">
    <citation type="journal article" date="2021" name="PeerJ">
        <title>Extensive microbial diversity within the chicken gut microbiome revealed by metagenomics and culture.</title>
        <authorList>
            <person name="Gilroy R."/>
            <person name="Ravi A."/>
            <person name="Getino M."/>
            <person name="Pursley I."/>
            <person name="Horton D.L."/>
            <person name="Alikhan N.F."/>
            <person name="Baker D."/>
            <person name="Gharbi K."/>
            <person name="Hall N."/>
            <person name="Watson M."/>
            <person name="Adriaenssens E.M."/>
            <person name="Foster-Nyarko E."/>
            <person name="Jarju S."/>
            <person name="Secka A."/>
            <person name="Antonio M."/>
            <person name="Oren A."/>
            <person name="Chaudhuri R.R."/>
            <person name="La Ragione R."/>
            <person name="Hildebrand F."/>
            <person name="Pallen M.J."/>
        </authorList>
    </citation>
    <scope>NUCLEOTIDE SEQUENCE</scope>
    <source>
        <strain evidence="6">ChiSxjej5B17-1746</strain>
    </source>
</reference>
<gene>
    <name evidence="6" type="ORF">H9874_03335</name>
</gene>
<feature type="domain" description="Peptidase M16 N-terminal" evidence="4">
    <location>
        <begin position="55"/>
        <end position="197"/>
    </location>
</feature>
<evidence type="ECO:0000259" key="5">
    <source>
        <dbReference type="Pfam" id="PF05193"/>
    </source>
</evidence>
<reference evidence="6" key="2">
    <citation type="submission" date="2021-04" db="EMBL/GenBank/DDBJ databases">
        <authorList>
            <person name="Gilroy R."/>
        </authorList>
    </citation>
    <scope>NUCLEOTIDE SEQUENCE</scope>
    <source>
        <strain evidence="6">ChiSxjej5B17-1746</strain>
    </source>
</reference>
<evidence type="ECO:0000256" key="2">
    <source>
        <dbReference type="ARBA" id="ARBA00007261"/>
    </source>
</evidence>
<organism evidence="6 7">
    <name type="scientific">Candidatus Bilophila faecipullorum</name>
    <dbReference type="NCBI Taxonomy" id="2838482"/>
    <lineage>
        <taxon>Bacteria</taxon>
        <taxon>Pseudomonadati</taxon>
        <taxon>Thermodesulfobacteriota</taxon>
        <taxon>Desulfovibrionia</taxon>
        <taxon>Desulfovibrionales</taxon>
        <taxon>Desulfovibrionaceae</taxon>
        <taxon>Bilophila</taxon>
    </lineage>
</organism>
<evidence type="ECO:0000256" key="1">
    <source>
        <dbReference type="ARBA" id="ARBA00001947"/>
    </source>
</evidence>